<dbReference type="PROSITE" id="PS51885">
    <property type="entry name" value="NEPRILYSIN"/>
    <property type="match status" value="1"/>
</dbReference>
<dbReference type="PRINTS" id="PR00786">
    <property type="entry name" value="NEPRILYSIN"/>
</dbReference>
<gene>
    <name evidence="2" type="ORF">NECAME_01124</name>
</gene>
<dbReference type="GO" id="GO:0005886">
    <property type="term" value="C:plasma membrane"/>
    <property type="evidence" value="ECO:0007669"/>
    <property type="project" value="TreeGrafter"/>
</dbReference>
<evidence type="ECO:0000313" key="3">
    <source>
        <dbReference type="Proteomes" id="UP000053676"/>
    </source>
</evidence>
<dbReference type="MEROPS" id="M13.011"/>
<protein>
    <recommendedName>
        <fullName evidence="1">Peptidase M13 C-terminal domain-containing protein</fullName>
    </recommendedName>
</protein>
<dbReference type="Gene3D" id="3.40.390.10">
    <property type="entry name" value="Collagenase (Catalytic Domain)"/>
    <property type="match status" value="1"/>
</dbReference>
<sequence>MTSGLKWMSSDSKEKARQKAKGMVRNYGWPQKLFGDFKSSEEIDEYHKARRQQEMPLILKCFPPEHYRRIMLKSLSLPRRRGAAFDITVCAGSNFLLSPALVSAWYQPERNSITFPYASFNPPYYSYEYPQAYNYGGQGGTAGHELVHGFDDQGK</sequence>
<dbReference type="EMBL" id="KI669176">
    <property type="protein sequence ID" value="ETN69014.1"/>
    <property type="molecule type" value="Genomic_DNA"/>
</dbReference>
<dbReference type="Proteomes" id="UP000053676">
    <property type="component" value="Unassembled WGS sequence"/>
</dbReference>
<dbReference type="OrthoDB" id="6475849at2759"/>
<keyword evidence="3" id="KW-1185">Reference proteome</keyword>
<dbReference type="GO" id="GO:0016485">
    <property type="term" value="P:protein processing"/>
    <property type="evidence" value="ECO:0007669"/>
    <property type="project" value="TreeGrafter"/>
</dbReference>
<dbReference type="SUPFAM" id="SSF55486">
    <property type="entry name" value="Metalloproteases ('zincins'), catalytic domain"/>
    <property type="match status" value="1"/>
</dbReference>
<evidence type="ECO:0000313" key="2">
    <source>
        <dbReference type="EMBL" id="ETN69014.1"/>
    </source>
</evidence>
<reference evidence="3" key="1">
    <citation type="journal article" date="2014" name="Nat. Genet.">
        <title>Genome of the human hookworm Necator americanus.</title>
        <authorList>
            <person name="Tang Y.T."/>
            <person name="Gao X."/>
            <person name="Rosa B.A."/>
            <person name="Abubucker S."/>
            <person name="Hallsworth-Pepin K."/>
            <person name="Martin J."/>
            <person name="Tyagi R."/>
            <person name="Heizer E."/>
            <person name="Zhang X."/>
            <person name="Bhonagiri-Palsikar V."/>
            <person name="Minx P."/>
            <person name="Warren W.C."/>
            <person name="Wang Q."/>
            <person name="Zhan B."/>
            <person name="Hotez P.J."/>
            <person name="Sternberg P.W."/>
            <person name="Dougall A."/>
            <person name="Gaze S.T."/>
            <person name="Mulvenna J."/>
            <person name="Sotillo J."/>
            <person name="Ranganathan S."/>
            <person name="Rabelo E.M."/>
            <person name="Wilson R.K."/>
            <person name="Felgner P.L."/>
            <person name="Bethony J."/>
            <person name="Hawdon J.M."/>
            <person name="Gasser R.B."/>
            <person name="Loukas A."/>
            <person name="Mitreva M."/>
        </authorList>
    </citation>
    <scope>NUCLEOTIDE SEQUENCE [LARGE SCALE GENOMIC DNA]</scope>
</reference>
<dbReference type="PANTHER" id="PTHR11733">
    <property type="entry name" value="ZINC METALLOPROTEASE FAMILY M13 NEPRILYSIN-RELATED"/>
    <property type="match status" value="1"/>
</dbReference>
<proteinExistence type="predicted"/>
<name>W2SH92_NECAM</name>
<dbReference type="PANTHER" id="PTHR11733:SF188">
    <property type="entry name" value="NEPRILYSIN"/>
    <property type="match status" value="1"/>
</dbReference>
<dbReference type="InterPro" id="IPR024079">
    <property type="entry name" value="MetalloPept_cat_dom_sf"/>
</dbReference>
<dbReference type="InterPro" id="IPR000718">
    <property type="entry name" value="Peptidase_M13"/>
</dbReference>
<dbReference type="GO" id="GO:0004222">
    <property type="term" value="F:metalloendopeptidase activity"/>
    <property type="evidence" value="ECO:0007669"/>
    <property type="project" value="InterPro"/>
</dbReference>
<dbReference type="KEGG" id="nai:NECAME_01124"/>
<dbReference type="Pfam" id="PF01431">
    <property type="entry name" value="Peptidase_M13"/>
    <property type="match status" value="1"/>
</dbReference>
<dbReference type="STRING" id="51031.W2SH92"/>
<dbReference type="InterPro" id="IPR018497">
    <property type="entry name" value="Peptidase_M13_C"/>
</dbReference>
<feature type="domain" description="Peptidase M13 C-terminal" evidence="1">
    <location>
        <begin position="104"/>
        <end position="154"/>
    </location>
</feature>
<evidence type="ECO:0000259" key="1">
    <source>
        <dbReference type="Pfam" id="PF01431"/>
    </source>
</evidence>
<accession>W2SH92</accession>
<organism evidence="2 3">
    <name type="scientific">Necator americanus</name>
    <name type="common">Human hookworm</name>
    <dbReference type="NCBI Taxonomy" id="51031"/>
    <lineage>
        <taxon>Eukaryota</taxon>
        <taxon>Metazoa</taxon>
        <taxon>Ecdysozoa</taxon>
        <taxon>Nematoda</taxon>
        <taxon>Chromadorea</taxon>
        <taxon>Rhabditida</taxon>
        <taxon>Rhabditina</taxon>
        <taxon>Rhabditomorpha</taxon>
        <taxon>Strongyloidea</taxon>
        <taxon>Ancylostomatidae</taxon>
        <taxon>Bunostominae</taxon>
        <taxon>Necator</taxon>
    </lineage>
</organism>
<dbReference type="AlphaFoldDB" id="W2SH92"/>